<dbReference type="Pfam" id="PF01551">
    <property type="entry name" value="Peptidase_M23"/>
    <property type="match status" value="1"/>
</dbReference>
<dbReference type="AlphaFoldDB" id="A0A0A2VFA3"/>
<dbReference type="GO" id="GO:0004222">
    <property type="term" value="F:metalloendopeptidase activity"/>
    <property type="evidence" value="ECO:0007669"/>
    <property type="project" value="TreeGrafter"/>
</dbReference>
<reference evidence="3 4" key="1">
    <citation type="submission" date="2013-08" db="EMBL/GenBank/DDBJ databases">
        <title>Genome of Pontibacillus chungwhensis.</title>
        <authorList>
            <person name="Wang Q."/>
            <person name="Wang G."/>
        </authorList>
    </citation>
    <scope>NUCLEOTIDE SEQUENCE [LARGE SCALE GENOMIC DNA]</scope>
    <source>
        <strain evidence="3 4">BH030062</strain>
    </source>
</reference>
<accession>A0A0A2VFA3</accession>
<keyword evidence="1" id="KW-0812">Transmembrane</keyword>
<dbReference type="eggNOG" id="COG0739">
    <property type="taxonomic scope" value="Bacteria"/>
</dbReference>
<keyword evidence="1" id="KW-1133">Transmembrane helix</keyword>
<dbReference type="Gene3D" id="2.70.70.10">
    <property type="entry name" value="Glucose Permease (Domain IIA)"/>
    <property type="match status" value="1"/>
</dbReference>
<feature type="transmembrane region" description="Helical" evidence="1">
    <location>
        <begin position="58"/>
        <end position="75"/>
    </location>
</feature>
<keyword evidence="4" id="KW-1185">Reference proteome</keyword>
<gene>
    <name evidence="3" type="ORF">N780_01795</name>
</gene>
<dbReference type="OrthoDB" id="9809488at2"/>
<protein>
    <submittedName>
        <fullName evidence="3">Peptidase M23</fullName>
    </submittedName>
</protein>
<feature type="transmembrane region" description="Helical" evidence="1">
    <location>
        <begin position="96"/>
        <end position="117"/>
    </location>
</feature>
<dbReference type="PANTHER" id="PTHR21666">
    <property type="entry name" value="PEPTIDASE-RELATED"/>
    <property type="match status" value="1"/>
</dbReference>
<evidence type="ECO:0000256" key="1">
    <source>
        <dbReference type="SAM" id="Phobius"/>
    </source>
</evidence>
<name>A0A0A2VFA3_9BACI</name>
<dbReference type="SUPFAM" id="SSF51261">
    <property type="entry name" value="Duplicated hybrid motif"/>
    <property type="match status" value="1"/>
</dbReference>
<keyword evidence="1" id="KW-0472">Membrane</keyword>
<dbReference type="EMBL" id="AVBG01000003">
    <property type="protein sequence ID" value="KGP92300.1"/>
    <property type="molecule type" value="Genomic_DNA"/>
</dbReference>
<feature type="transmembrane region" description="Helical" evidence="1">
    <location>
        <begin position="30"/>
        <end position="52"/>
    </location>
</feature>
<sequence>MSIWLYALVYYILPIALLIRLWKGELKSRLLGALEIGLTFSFFAYLFVVIPWHVYSHYIRFLWVLLFLPVLFIAIKRLKPLPLKRPKGERSGMFSNLLSFAVMIFFTFMAVSGVIGYSPSNDEAIDLAFPLKDGVYATGQGGATTIINYHNEHKPQQYAIDILELNGAGLRANGLTPSELEAFEIYNAFLYSPCSGEVIQAVDQYEDIPPLESPDKVEEAKGNHITLRCQSADVLLAHMKPGSVQVTEGQTVKTGELLGLVGNTGNTTEPHLHIHAERDGVGVPITFDGRFLKRNSLVFQ</sequence>
<dbReference type="STRING" id="1385513.N780_01795"/>
<dbReference type="Proteomes" id="UP000030153">
    <property type="component" value="Unassembled WGS sequence"/>
</dbReference>
<dbReference type="InterPro" id="IPR011055">
    <property type="entry name" value="Dup_hybrid_motif"/>
</dbReference>
<evidence type="ECO:0000313" key="4">
    <source>
        <dbReference type="Proteomes" id="UP000030153"/>
    </source>
</evidence>
<organism evidence="3 4">
    <name type="scientific">Pontibacillus chungwhensis BH030062</name>
    <dbReference type="NCBI Taxonomy" id="1385513"/>
    <lineage>
        <taxon>Bacteria</taxon>
        <taxon>Bacillati</taxon>
        <taxon>Bacillota</taxon>
        <taxon>Bacilli</taxon>
        <taxon>Bacillales</taxon>
        <taxon>Bacillaceae</taxon>
        <taxon>Pontibacillus</taxon>
    </lineage>
</organism>
<dbReference type="InterPro" id="IPR050570">
    <property type="entry name" value="Cell_wall_metabolism_enzyme"/>
</dbReference>
<dbReference type="CDD" id="cd12797">
    <property type="entry name" value="M23_peptidase"/>
    <property type="match status" value="1"/>
</dbReference>
<dbReference type="RefSeq" id="WP_036781517.1">
    <property type="nucleotide sequence ID" value="NZ_AVBG01000003.1"/>
</dbReference>
<feature type="domain" description="M23ase beta-sheet core" evidence="2">
    <location>
        <begin position="191"/>
        <end position="280"/>
    </location>
</feature>
<dbReference type="PANTHER" id="PTHR21666:SF285">
    <property type="entry name" value="M23 FAMILY METALLOPEPTIDASE"/>
    <property type="match status" value="1"/>
</dbReference>
<comment type="caution">
    <text evidence="3">The sequence shown here is derived from an EMBL/GenBank/DDBJ whole genome shotgun (WGS) entry which is preliminary data.</text>
</comment>
<evidence type="ECO:0000259" key="2">
    <source>
        <dbReference type="Pfam" id="PF01551"/>
    </source>
</evidence>
<feature type="transmembrane region" description="Helical" evidence="1">
    <location>
        <begin position="6"/>
        <end position="23"/>
    </location>
</feature>
<dbReference type="InterPro" id="IPR016047">
    <property type="entry name" value="M23ase_b-sheet_dom"/>
</dbReference>
<evidence type="ECO:0000313" key="3">
    <source>
        <dbReference type="EMBL" id="KGP92300.1"/>
    </source>
</evidence>
<proteinExistence type="predicted"/>